<dbReference type="Gene3D" id="3.90.226.10">
    <property type="entry name" value="2-enoyl-CoA Hydratase, Chain A, domain 1"/>
    <property type="match status" value="1"/>
</dbReference>
<gene>
    <name evidence="4" type="ORF">SAMN05444390_101833</name>
</gene>
<dbReference type="RefSeq" id="WP_104001788.1">
    <property type="nucleotide sequence ID" value="NZ_FNVQ01000001.1"/>
</dbReference>
<organism evidence="4 5">
    <name type="scientific">Marinobacterium lutimaris</name>
    <dbReference type="NCBI Taxonomy" id="568106"/>
    <lineage>
        <taxon>Bacteria</taxon>
        <taxon>Pseudomonadati</taxon>
        <taxon>Pseudomonadota</taxon>
        <taxon>Gammaproteobacteria</taxon>
        <taxon>Oceanospirillales</taxon>
        <taxon>Oceanospirillaceae</taxon>
        <taxon>Marinobacterium</taxon>
    </lineage>
</organism>
<dbReference type="InterPro" id="IPR029045">
    <property type="entry name" value="ClpP/crotonase-like_dom_sf"/>
</dbReference>
<evidence type="ECO:0000256" key="3">
    <source>
        <dbReference type="ARBA" id="ARBA00023235"/>
    </source>
</evidence>
<dbReference type="CDD" id="cd06558">
    <property type="entry name" value="crotonase-like"/>
    <property type="match status" value="1"/>
</dbReference>
<dbReference type="Proteomes" id="UP000236745">
    <property type="component" value="Unassembled WGS sequence"/>
</dbReference>
<keyword evidence="2" id="KW-0576">Peroxisome</keyword>
<dbReference type="EMBL" id="FNVQ01000001">
    <property type="protein sequence ID" value="SEF90437.1"/>
    <property type="molecule type" value="Genomic_DNA"/>
</dbReference>
<dbReference type="PANTHER" id="PTHR43684">
    <property type="match status" value="1"/>
</dbReference>
<evidence type="ECO:0000256" key="1">
    <source>
        <dbReference type="ARBA" id="ARBA00004275"/>
    </source>
</evidence>
<dbReference type="InterPro" id="IPR051053">
    <property type="entry name" value="ECH/Chromodomain_protein"/>
</dbReference>
<evidence type="ECO:0000313" key="4">
    <source>
        <dbReference type="EMBL" id="SEF90437.1"/>
    </source>
</evidence>
<keyword evidence="3" id="KW-0413">Isomerase</keyword>
<dbReference type="PANTHER" id="PTHR43684:SF1">
    <property type="entry name" value="ENOYL-COA DELTA ISOMERASE 2"/>
    <property type="match status" value="1"/>
</dbReference>
<dbReference type="InterPro" id="IPR001753">
    <property type="entry name" value="Enoyl-CoA_hydra/iso"/>
</dbReference>
<name>A0A1H5VV59_9GAMM</name>
<dbReference type="SUPFAM" id="SSF52096">
    <property type="entry name" value="ClpP/crotonase"/>
    <property type="match status" value="1"/>
</dbReference>
<reference evidence="4 5" key="1">
    <citation type="submission" date="2016-10" db="EMBL/GenBank/DDBJ databases">
        <authorList>
            <person name="de Groot N.N."/>
        </authorList>
    </citation>
    <scope>NUCLEOTIDE SEQUENCE [LARGE SCALE GENOMIC DNA]</scope>
    <source>
        <strain evidence="4 5">DSM 22012</strain>
    </source>
</reference>
<accession>A0A1H5VV59</accession>
<dbReference type="AlphaFoldDB" id="A0A1H5VV59"/>
<dbReference type="Pfam" id="PF00378">
    <property type="entry name" value="ECH_1"/>
    <property type="match status" value="1"/>
</dbReference>
<dbReference type="GO" id="GO:0004165">
    <property type="term" value="F:delta(3)-delta(2)-enoyl-CoA isomerase activity"/>
    <property type="evidence" value="ECO:0007669"/>
    <property type="project" value="UniProtKB-ARBA"/>
</dbReference>
<sequence length="248" mass="26950">MSEPILNEVRSSVLYLTLNRADKKNALTQGMYETLTRMLADADKDPEIKAIHLTGSGDSFCAGNDIADFLEASRAGQTVPPGQAFLLQLHRQQKPVVAAVNGTAIGIGVTMLLHCDLVYAAKGISFKLPFVDLALVPEGGSSALLPQMLGHRKAAELLLACEPFNSDQAERYGIINRVFPAGSLLAESSALAERLARKPAAAMCQAKSMLKQNIDQPLEQVIVSEIREFMARLNESEAQQILQNYLTR</sequence>
<evidence type="ECO:0000313" key="5">
    <source>
        <dbReference type="Proteomes" id="UP000236745"/>
    </source>
</evidence>
<protein>
    <submittedName>
        <fullName evidence="4">Enoyl-CoA hydratase/carnithine racemase</fullName>
    </submittedName>
</protein>
<comment type="subcellular location">
    <subcellularLocation>
        <location evidence="1">Peroxisome</location>
    </subcellularLocation>
</comment>
<dbReference type="OrthoDB" id="9797151at2"/>
<proteinExistence type="predicted"/>
<evidence type="ECO:0000256" key="2">
    <source>
        <dbReference type="ARBA" id="ARBA00023140"/>
    </source>
</evidence>
<keyword evidence="5" id="KW-1185">Reference proteome</keyword>